<proteinExistence type="predicted"/>
<dbReference type="EMBL" id="UPHQ01000007">
    <property type="protein sequence ID" value="VBA33240.1"/>
    <property type="molecule type" value="Genomic_DNA"/>
</dbReference>
<evidence type="ECO:0000256" key="1">
    <source>
        <dbReference type="SAM" id="MobiDB-lite"/>
    </source>
</evidence>
<evidence type="ECO:0000313" key="2">
    <source>
        <dbReference type="EMBL" id="VBA33240.1"/>
    </source>
</evidence>
<protein>
    <submittedName>
        <fullName evidence="2">Uncharacterized protein</fullName>
    </submittedName>
</protein>
<dbReference type="Proteomes" id="UP000267289">
    <property type="component" value="Unassembled WGS sequence"/>
</dbReference>
<gene>
    <name evidence="2" type="ORF">LAUMK13_00244</name>
</gene>
<sequence>MLLPQETLEVLRVQVGGQHLDRDRAVQQRLSAPVYDTETSAPDLGDVVESRLAQFRGDVGNQTPLRRVRIDVDHRRSLSSPGRLLSSADTDTLAPIAVGENGMGANARKAVRCPPRA</sequence>
<feature type="region of interest" description="Disordered" evidence="1">
    <location>
        <begin position="97"/>
        <end position="117"/>
    </location>
</feature>
<name>A0A498PNV9_9MYCO</name>
<accession>A0A498PNV9</accession>
<evidence type="ECO:0000313" key="3">
    <source>
        <dbReference type="Proteomes" id="UP000267289"/>
    </source>
</evidence>
<reference evidence="2 3" key="1">
    <citation type="submission" date="2018-09" db="EMBL/GenBank/DDBJ databases">
        <authorList>
            <person name="Tagini F."/>
        </authorList>
    </citation>
    <scope>NUCLEOTIDE SEQUENCE [LARGE SCALE GENOMIC DNA]</scope>
    <source>
        <strain evidence="2 3">MK13</strain>
    </source>
</reference>
<keyword evidence="3" id="KW-1185">Reference proteome</keyword>
<organism evidence="2 3">
    <name type="scientific">Mycobacterium innocens</name>
    <dbReference type="NCBI Taxonomy" id="2341083"/>
    <lineage>
        <taxon>Bacteria</taxon>
        <taxon>Bacillati</taxon>
        <taxon>Actinomycetota</taxon>
        <taxon>Actinomycetes</taxon>
        <taxon>Mycobacteriales</taxon>
        <taxon>Mycobacteriaceae</taxon>
        <taxon>Mycobacterium</taxon>
    </lineage>
</organism>
<dbReference type="AlphaFoldDB" id="A0A498PNV9"/>